<dbReference type="EMBL" id="CABL01000014">
    <property type="protein sequence ID" value="CBH75639.1"/>
    <property type="molecule type" value="Genomic_DNA"/>
</dbReference>
<keyword evidence="4" id="KW-0472">Membrane</keyword>
<comment type="caution">
    <text evidence="7">The sequence shown here is derived from an EMBL/GenBank/DDBJ whole genome shotgun (WGS) entry which is preliminary data.</text>
</comment>
<proteinExistence type="predicted"/>
<feature type="region of interest" description="Disordered" evidence="5">
    <location>
        <begin position="61"/>
        <end position="83"/>
    </location>
</feature>
<feature type="domain" description="Ammonium transporter AmtB-like" evidence="6">
    <location>
        <begin position="1"/>
        <end position="46"/>
    </location>
</feature>
<evidence type="ECO:0000256" key="1">
    <source>
        <dbReference type="ARBA" id="ARBA00004141"/>
    </source>
</evidence>
<keyword evidence="2" id="KW-0812">Transmembrane</keyword>
<evidence type="ECO:0000256" key="2">
    <source>
        <dbReference type="ARBA" id="ARBA00022692"/>
    </source>
</evidence>
<dbReference type="InterPro" id="IPR029020">
    <property type="entry name" value="Ammonium/urea_transptr"/>
</dbReference>
<name>E6PGQ1_9ZZZZ</name>
<evidence type="ECO:0000256" key="4">
    <source>
        <dbReference type="ARBA" id="ARBA00023136"/>
    </source>
</evidence>
<evidence type="ECO:0000256" key="5">
    <source>
        <dbReference type="SAM" id="MobiDB-lite"/>
    </source>
</evidence>
<dbReference type="InterPro" id="IPR024041">
    <property type="entry name" value="NH4_transpt_AmtB-like_dom"/>
</dbReference>
<dbReference type="GO" id="GO:0008519">
    <property type="term" value="F:ammonium channel activity"/>
    <property type="evidence" value="ECO:0007669"/>
    <property type="project" value="InterPro"/>
</dbReference>
<dbReference type="Pfam" id="PF00909">
    <property type="entry name" value="Ammonium_transp"/>
    <property type="match status" value="1"/>
</dbReference>
<evidence type="ECO:0000259" key="6">
    <source>
        <dbReference type="Pfam" id="PF00909"/>
    </source>
</evidence>
<evidence type="ECO:0000256" key="3">
    <source>
        <dbReference type="ARBA" id="ARBA00022989"/>
    </source>
</evidence>
<keyword evidence="3" id="KW-1133">Transmembrane helix</keyword>
<dbReference type="SUPFAM" id="SSF111352">
    <property type="entry name" value="Ammonium transporter"/>
    <property type="match status" value="1"/>
</dbReference>
<dbReference type="GO" id="GO:0016020">
    <property type="term" value="C:membrane"/>
    <property type="evidence" value="ECO:0007669"/>
    <property type="project" value="UniProtKB-SubCell"/>
</dbReference>
<dbReference type="AlphaFoldDB" id="E6PGQ1"/>
<organism evidence="7">
    <name type="scientific">mine drainage metagenome</name>
    <dbReference type="NCBI Taxonomy" id="410659"/>
    <lineage>
        <taxon>unclassified sequences</taxon>
        <taxon>metagenomes</taxon>
        <taxon>ecological metagenomes</taxon>
    </lineage>
</organism>
<feature type="compositionally biased region" description="Low complexity" evidence="5">
    <location>
        <begin position="68"/>
        <end position="83"/>
    </location>
</feature>
<dbReference type="Gene3D" id="1.10.3430.10">
    <property type="entry name" value="Ammonium transporter AmtB like domains"/>
    <property type="match status" value="1"/>
</dbReference>
<gene>
    <name evidence="7" type="ORF">CARN1_2502</name>
</gene>
<protein>
    <recommendedName>
        <fullName evidence="6">Ammonium transporter AmtB-like domain-containing protein</fullName>
    </recommendedName>
</protein>
<accession>E6PGQ1</accession>
<comment type="subcellular location">
    <subcellularLocation>
        <location evidence="1">Membrane</location>
        <topology evidence="1">Multi-pass membrane protein</topology>
    </subcellularLocation>
</comment>
<evidence type="ECO:0000313" key="7">
    <source>
        <dbReference type="EMBL" id="CBH75639.1"/>
    </source>
</evidence>
<sequence>MPLIALGTGLLWFGWYGFNAGSEPRVDSVTATAFLNTDVAASFAAPVPLPGSRRLRRLQATFRRSRRSSSGSPSASSATMPSR</sequence>
<reference evidence="7" key="1">
    <citation type="submission" date="2009-10" db="EMBL/GenBank/DDBJ databases">
        <title>Diversity of trophic interactions inside an arsenic-rich microbial ecosystem.</title>
        <authorList>
            <person name="Bertin P.N."/>
            <person name="Heinrich-Salmeron A."/>
            <person name="Pelletier E."/>
            <person name="Goulhen-Chollet F."/>
            <person name="Arsene-Ploetze F."/>
            <person name="Gallien S."/>
            <person name="Calteau A."/>
            <person name="Vallenet D."/>
            <person name="Casiot C."/>
            <person name="Chane-Woon-Ming B."/>
            <person name="Giloteaux L."/>
            <person name="Barakat M."/>
            <person name="Bonnefoy V."/>
            <person name="Bruneel O."/>
            <person name="Chandler M."/>
            <person name="Cleiss J."/>
            <person name="Duran R."/>
            <person name="Elbaz-Poulichet F."/>
            <person name="Fonknechten N."/>
            <person name="Lauga B."/>
            <person name="Mornico D."/>
            <person name="Ortet P."/>
            <person name="Schaeffer C."/>
            <person name="Siguier P."/>
            <person name="Alexander Thil Smith A."/>
            <person name="Van Dorsselaer A."/>
            <person name="Weissenbach J."/>
            <person name="Medigue C."/>
            <person name="Le Paslier D."/>
        </authorList>
    </citation>
    <scope>NUCLEOTIDE SEQUENCE</scope>
</reference>